<dbReference type="SMART" id="SM00692">
    <property type="entry name" value="DM3"/>
    <property type="match status" value="1"/>
</dbReference>
<dbReference type="Pfam" id="PF13613">
    <property type="entry name" value="HTH_Tnp_4"/>
    <property type="match status" value="1"/>
</dbReference>
<keyword evidence="3 6" id="KW-0863">Zinc-finger</keyword>
<evidence type="ECO:0000256" key="4">
    <source>
        <dbReference type="ARBA" id="ARBA00022833"/>
    </source>
</evidence>
<evidence type="ECO:0000259" key="8">
    <source>
        <dbReference type="PROSITE" id="PS50950"/>
    </source>
</evidence>
<dbReference type="Proteomes" id="UP000225706">
    <property type="component" value="Unassembled WGS sequence"/>
</dbReference>
<dbReference type="SMART" id="SM00980">
    <property type="entry name" value="THAP"/>
    <property type="match status" value="1"/>
</dbReference>
<dbReference type="OrthoDB" id="5970960at2759"/>
<feature type="domain" description="THAP-type" evidence="8">
    <location>
        <begin position="1"/>
        <end position="87"/>
    </location>
</feature>
<protein>
    <submittedName>
        <fullName evidence="9">THAP domain-containing protein 6</fullName>
    </submittedName>
</protein>
<accession>A0A2B4SLU3</accession>
<dbReference type="GO" id="GO:0003677">
    <property type="term" value="F:DNA binding"/>
    <property type="evidence" value="ECO:0007669"/>
    <property type="project" value="UniProtKB-UniRule"/>
</dbReference>
<dbReference type="PANTHER" id="PTHR23080">
    <property type="entry name" value="THAP DOMAIN PROTEIN"/>
    <property type="match status" value="1"/>
</dbReference>
<evidence type="ECO:0000256" key="6">
    <source>
        <dbReference type="PROSITE-ProRule" id="PRU00309"/>
    </source>
</evidence>
<keyword evidence="5 6" id="KW-0238">DNA-binding</keyword>
<organism evidence="9 10">
    <name type="scientific">Stylophora pistillata</name>
    <name type="common">Smooth cauliflower coral</name>
    <dbReference type="NCBI Taxonomy" id="50429"/>
    <lineage>
        <taxon>Eukaryota</taxon>
        <taxon>Metazoa</taxon>
        <taxon>Cnidaria</taxon>
        <taxon>Anthozoa</taxon>
        <taxon>Hexacorallia</taxon>
        <taxon>Scleractinia</taxon>
        <taxon>Astrocoeniina</taxon>
        <taxon>Pocilloporidae</taxon>
        <taxon>Stylophora</taxon>
    </lineage>
</organism>
<sequence>MPSHCCVPQCTARDVHGEDGEKLSFFTFPSDKTLKKKWIHAIRREEGPNFKVRKTTVVCGRHFRESDIKRTLAGKNMLKPGVVPSLFAWVRTSPRKRNPPKVRLFSIDKRTERQTEKEPAQDMTIEEREEQAFIDEIEPTSVDFGTQTDYTPYEEHLRETIQTLNQKIEDLTLKVSHLERKNNELKSKLFSLENIQNMKDSSAFYTGFSNWDSFMAIYNYLDPGELGENINYWLSSNTNTEIFYYSDDSGQSEEINLKKGRSRTLKPLDEYFLVLCRLRQGFHEDHLAHLFHISPSTVSRIIITWINYMFLKLGTINIWPTREDVDANMPESFKEKYKSTRVIIDCTEVKCQMPSSLQKNSELFSSYKNHTTLKGLVGISPGGAITFVSQLYTGSISDREIVERSGFLDMTFDEKDSVMADKGFTIQDLLPLGVSLNLPPFLGASAQMDAENVILTQEIASLRIHIEPAINKIKNFHVWDRVVPLHQFDTS</sequence>
<dbReference type="Pfam" id="PF13359">
    <property type="entry name" value="DDE_Tnp_4"/>
    <property type="match status" value="1"/>
</dbReference>
<dbReference type="Gene3D" id="6.20.210.20">
    <property type="entry name" value="THAP domain"/>
    <property type="match status" value="1"/>
</dbReference>
<keyword evidence="7" id="KW-0175">Coiled coil</keyword>
<dbReference type="InterPro" id="IPR038441">
    <property type="entry name" value="THAP_Znf_sf"/>
</dbReference>
<keyword evidence="4" id="KW-0862">Zinc</keyword>
<dbReference type="InterPro" id="IPR027806">
    <property type="entry name" value="HARBI1_dom"/>
</dbReference>
<feature type="coiled-coil region" evidence="7">
    <location>
        <begin position="154"/>
        <end position="195"/>
    </location>
</feature>
<dbReference type="PANTHER" id="PTHR23080:SF133">
    <property type="entry name" value="SI:CH211-262I1.5-RELATED"/>
    <property type="match status" value="1"/>
</dbReference>
<evidence type="ECO:0000256" key="2">
    <source>
        <dbReference type="ARBA" id="ARBA00022723"/>
    </source>
</evidence>
<gene>
    <name evidence="9" type="primary">THAP6</name>
    <name evidence="9" type="ORF">AWC38_SpisGene5151</name>
</gene>
<dbReference type="Pfam" id="PF05485">
    <property type="entry name" value="THAP"/>
    <property type="match status" value="1"/>
</dbReference>
<dbReference type="SUPFAM" id="SSF57716">
    <property type="entry name" value="Glucocorticoid receptor-like (DNA-binding domain)"/>
    <property type="match status" value="1"/>
</dbReference>
<keyword evidence="10" id="KW-1185">Reference proteome</keyword>
<evidence type="ECO:0000313" key="10">
    <source>
        <dbReference type="Proteomes" id="UP000225706"/>
    </source>
</evidence>
<comment type="cofactor">
    <cofactor evidence="1">
        <name>a divalent metal cation</name>
        <dbReference type="ChEBI" id="CHEBI:60240"/>
    </cofactor>
</comment>
<proteinExistence type="predicted"/>
<keyword evidence="2" id="KW-0479">Metal-binding</keyword>
<dbReference type="PROSITE" id="PS50950">
    <property type="entry name" value="ZF_THAP"/>
    <property type="match status" value="1"/>
</dbReference>
<evidence type="ECO:0000256" key="1">
    <source>
        <dbReference type="ARBA" id="ARBA00001968"/>
    </source>
</evidence>
<evidence type="ECO:0000313" key="9">
    <source>
        <dbReference type="EMBL" id="PFX30043.1"/>
    </source>
</evidence>
<dbReference type="EMBL" id="LSMT01000056">
    <property type="protein sequence ID" value="PFX30043.1"/>
    <property type="molecule type" value="Genomic_DNA"/>
</dbReference>
<evidence type="ECO:0000256" key="5">
    <source>
        <dbReference type="ARBA" id="ARBA00023125"/>
    </source>
</evidence>
<evidence type="ECO:0000256" key="7">
    <source>
        <dbReference type="SAM" id="Coils"/>
    </source>
</evidence>
<dbReference type="AlphaFoldDB" id="A0A2B4SLU3"/>
<dbReference type="InterPro" id="IPR006612">
    <property type="entry name" value="THAP_Znf"/>
</dbReference>
<comment type="caution">
    <text evidence="9">The sequence shown here is derived from an EMBL/GenBank/DDBJ whole genome shotgun (WGS) entry which is preliminary data.</text>
</comment>
<reference evidence="10" key="1">
    <citation type="journal article" date="2017" name="bioRxiv">
        <title>Comparative analysis of the genomes of Stylophora pistillata and Acropora digitifera provides evidence for extensive differences between species of corals.</title>
        <authorList>
            <person name="Voolstra C.R."/>
            <person name="Li Y."/>
            <person name="Liew Y.J."/>
            <person name="Baumgarten S."/>
            <person name="Zoccola D."/>
            <person name="Flot J.-F."/>
            <person name="Tambutte S."/>
            <person name="Allemand D."/>
            <person name="Aranda M."/>
        </authorList>
    </citation>
    <scope>NUCLEOTIDE SEQUENCE [LARGE SCALE GENOMIC DNA]</scope>
</reference>
<evidence type="ECO:0000256" key="3">
    <source>
        <dbReference type="ARBA" id="ARBA00022771"/>
    </source>
</evidence>
<dbReference type="GO" id="GO:0008270">
    <property type="term" value="F:zinc ion binding"/>
    <property type="evidence" value="ECO:0007669"/>
    <property type="project" value="UniProtKB-KW"/>
</dbReference>
<dbReference type="InterPro" id="IPR027805">
    <property type="entry name" value="Transposase_HTH_dom"/>
</dbReference>
<dbReference type="STRING" id="50429.A0A2B4SLU3"/>
<name>A0A2B4SLU3_STYPI</name>